<dbReference type="InterPro" id="IPR027268">
    <property type="entry name" value="Peptidase_M4/M1_CTD_sf"/>
</dbReference>
<keyword evidence="3" id="KW-1185">Reference proteome</keyword>
<reference evidence="2 3" key="1">
    <citation type="submission" date="2024-02" db="EMBL/GenBank/DDBJ databases">
        <title>Herpetosiphon gulosus NBRC 112829.</title>
        <authorList>
            <person name="Ichikawa N."/>
            <person name="Katano-Makiyama Y."/>
            <person name="Hidaka K."/>
        </authorList>
    </citation>
    <scope>NUCLEOTIDE SEQUENCE [LARGE SCALE GENOMIC DNA]</scope>
    <source>
        <strain evidence="2 3">NBRC 112829</strain>
    </source>
</reference>
<keyword evidence="1" id="KW-0812">Transmembrane</keyword>
<keyword evidence="1" id="KW-0472">Membrane</keyword>
<evidence type="ECO:0008006" key="4">
    <source>
        <dbReference type="Google" id="ProtNLM"/>
    </source>
</evidence>
<gene>
    <name evidence="2" type="ORF">Hgul01_04088</name>
</gene>
<evidence type="ECO:0000313" key="3">
    <source>
        <dbReference type="Proteomes" id="UP001428290"/>
    </source>
</evidence>
<comment type="caution">
    <text evidence="2">The sequence shown here is derived from an EMBL/GenBank/DDBJ whole genome shotgun (WGS) entry which is preliminary data.</text>
</comment>
<dbReference type="RefSeq" id="WP_345723868.1">
    <property type="nucleotide sequence ID" value="NZ_BAABRU010000017.1"/>
</dbReference>
<sequence length="289" mass="31987">MRRQKPLDWATLGPIAVLLGLLLLIVNQLNQPKTQYAPLSAYFNDAAASVPQSQVTPLPPTSLQAIEQSNAAGSSNQIDLVLEAELYQDQSNELASELQTALDYVQERTNIRLAERVTVVISQDAQCGFHGVTYSDVRVIYIYSCAGVARSRVVNIAAHEFVHQLEHDRYGAAHLSADLALSEGFATWGAGRYWLGSASDFSSFAREYQSNGQALPLETHYASVGIDGMNVLYYQWASFVDYLINNYGREAFDQLYISGGERQPGAANYAAIYNRSFGLLEAEWRQTLD</sequence>
<dbReference type="EMBL" id="BAABRU010000017">
    <property type="protein sequence ID" value="GAA5530270.1"/>
    <property type="molecule type" value="Genomic_DNA"/>
</dbReference>
<evidence type="ECO:0000256" key="1">
    <source>
        <dbReference type="SAM" id="Phobius"/>
    </source>
</evidence>
<evidence type="ECO:0000313" key="2">
    <source>
        <dbReference type="EMBL" id="GAA5530270.1"/>
    </source>
</evidence>
<keyword evidence="1" id="KW-1133">Transmembrane helix</keyword>
<accession>A0ABP9X4E2</accession>
<name>A0ABP9X4E2_9CHLR</name>
<dbReference type="Gene3D" id="1.10.390.10">
    <property type="entry name" value="Neutral Protease Domain 2"/>
    <property type="match status" value="1"/>
</dbReference>
<feature type="transmembrane region" description="Helical" evidence="1">
    <location>
        <begin position="7"/>
        <end position="26"/>
    </location>
</feature>
<proteinExistence type="predicted"/>
<protein>
    <recommendedName>
        <fullName evidence="4">Peptidase MA-like domain-containing protein</fullName>
    </recommendedName>
</protein>
<organism evidence="2 3">
    <name type="scientific">Herpetosiphon gulosus</name>
    <dbReference type="NCBI Taxonomy" id="1973496"/>
    <lineage>
        <taxon>Bacteria</taxon>
        <taxon>Bacillati</taxon>
        <taxon>Chloroflexota</taxon>
        <taxon>Chloroflexia</taxon>
        <taxon>Herpetosiphonales</taxon>
        <taxon>Herpetosiphonaceae</taxon>
        <taxon>Herpetosiphon</taxon>
    </lineage>
</organism>
<dbReference type="Proteomes" id="UP001428290">
    <property type="component" value="Unassembled WGS sequence"/>
</dbReference>